<name>A0A815HZZ7_9BILA</name>
<keyword evidence="6" id="KW-1185">Reference proteome</keyword>
<dbReference type="FunFam" id="2.30.29.30:FF:000124">
    <property type="entry name" value="carboxyl-terminal PDZ ligand of neuronal nitric oxide synthase protein-like"/>
    <property type="match status" value="1"/>
</dbReference>
<evidence type="ECO:0000313" key="6">
    <source>
        <dbReference type="Proteomes" id="UP000663870"/>
    </source>
</evidence>
<keyword evidence="1" id="KW-0175">Coiled coil</keyword>
<evidence type="ECO:0000256" key="1">
    <source>
        <dbReference type="ARBA" id="ARBA00023054"/>
    </source>
</evidence>
<dbReference type="PANTHER" id="PTHR11232:SF17">
    <property type="entry name" value="CAPON-LIKE PROTEIN"/>
    <property type="match status" value="1"/>
</dbReference>
<evidence type="ECO:0000256" key="2">
    <source>
        <dbReference type="SAM" id="MobiDB-lite"/>
    </source>
</evidence>
<organism evidence="5 6">
    <name type="scientific">Rotaria sordida</name>
    <dbReference type="NCBI Taxonomy" id="392033"/>
    <lineage>
        <taxon>Eukaryota</taxon>
        <taxon>Metazoa</taxon>
        <taxon>Spiralia</taxon>
        <taxon>Gnathifera</taxon>
        <taxon>Rotifera</taxon>
        <taxon>Eurotatoria</taxon>
        <taxon>Bdelloidea</taxon>
        <taxon>Philodinida</taxon>
        <taxon>Philodinidae</taxon>
        <taxon>Rotaria</taxon>
    </lineage>
</organism>
<feature type="region of interest" description="Disordered" evidence="2">
    <location>
        <begin position="430"/>
        <end position="449"/>
    </location>
</feature>
<sequence>MRWRRSLRMSTKNRTYNPIREDGYDNKVSLHNDEEFQHGIQFKVKYIGSLEVPKPTSRGEIVADMRRIRYEFKARSVKKRPVNLSISVDGIQAFVSKKNKKNFYFDEDKNILAQHPINRVFYVSHDSQDLKIFSFIARDNTTNAFRCNVFKAYKTNEAIHIVRTIGQAFEVCHKLSLQKISNNTLTSSPAHINFSHQENTTLAPNMDSVEKAERYLQSVQIPISSVNNERNVLHSYSSSEFTLKHQMQFMQEQLQQMQHESELAFNQIKLIKEQLNIEIAARIDSQKKNKQLIDRNRELLTHIQQLLNYTRELEMKLNKNENLKTLKGLPSRPSDLLLLPSLFSTLTASISTSGTLNQQDLSSDSPDSGKGQEMSSENISDAFQSSIHDQQITNSWNNNNNINKNNNHNHNCTSILDDITSQSISINETISKNNNNNNNPDYEEYSSTSSCSSIKMSNKNHIEHYIYDHIIPTGSASFTNSAFTGSPLNTINN</sequence>
<reference evidence="5" key="1">
    <citation type="submission" date="2021-02" db="EMBL/GenBank/DDBJ databases">
        <authorList>
            <person name="Nowell W R."/>
        </authorList>
    </citation>
    <scope>NUCLEOTIDE SEQUENCE</scope>
</reference>
<evidence type="ECO:0000313" key="5">
    <source>
        <dbReference type="EMBL" id="CAF1361211.1"/>
    </source>
</evidence>
<dbReference type="Proteomes" id="UP000663854">
    <property type="component" value="Unassembled WGS sequence"/>
</dbReference>
<dbReference type="PROSITE" id="PS01179">
    <property type="entry name" value="PID"/>
    <property type="match status" value="1"/>
</dbReference>
<proteinExistence type="predicted"/>
<gene>
    <name evidence="5" type="ORF">JXQ802_LOCUS32635</name>
    <name evidence="4" type="ORF">PYM288_LOCUS21349</name>
</gene>
<dbReference type="EMBL" id="CAJNOL010001447">
    <property type="protein sequence ID" value="CAF1361211.1"/>
    <property type="molecule type" value="Genomic_DNA"/>
</dbReference>
<feature type="compositionally biased region" description="Polar residues" evidence="2">
    <location>
        <begin position="355"/>
        <end position="366"/>
    </location>
</feature>
<dbReference type="InterPro" id="IPR011993">
    <property type="entry name" value="PH-like_dom_sf"/>
</dbReference>
<evidence type="ECO:0000313" key="4">
    <source>
        <dbReference type="EMBL" id="CAF1133673.1"/>
    </source>
</evidence>
<dbReference type="SMART" id="SM00462">
    <property type="entry name" value="PTB"/>
    <property type="match status" value="1"/>
</dbReference>
<accession>A0A815HZZ7</accession>
<dbReference type="GO" id="GO:0050998">
    <property type="term" value="F:nitric-oxide synthase binding"/>
    <property type="evidence" value="ECO:0007669"/>
    <property type="project" value="TreeGrafter"/>
</dbReference>
<dbReference type="EMBL" id="CAJNOH010000836">
    <property type="protein sequence ID" value="CAF1133673.1"/>
    <property type="molecule type" value="Genomic_DNA"/>
</dbReference>
<dbReference type="InterPro" id="IPR006020">
    <property type="entry name" value="PTB/PI_dom"/>
</dbReference>
<feature type="region of interest" description="Disordered" evidence="2">
    <location>
        <begin position="355"/>
        <end position="376"/>
    </location>
</feature>
<dbReference type="SUPFAM" id="SSF50729">
    <property type="entry name" value="PH domain-like"/>
    <property type="match status" value="1"/>
</dbReference>
<dbReference type="Gene3D" id="2.30.29.30">
    <property type="entry name" value="Pleckstrin-homology domain (PH domain)/Phosphotyrosine-binding domain (PTB)"/>
    <property type="match status" value="1"/>
</dbReference>
<protein>
    <recommendedName>
        <fullName evidence="3">PID domain-containing protein</fullName>
    </recommendedName>
</protein>
<dbReference type="PANTHER" id="PTHR11232">
    <property type="entry name" value="PHOSPHOTYROSINE INTERACTION DOMAIN-CONTAINING FAMILY MEMBER"/>
    <property type="match status" value="1"/>
</dbReference>
<feature type="domain" description="PID" evidence="3">
    <location>
        <begin position="39"/>
        <end position="179"/>
    </location>
</feature>
<dbReference type="InterPro" id="IPR051133">
    <property type="entry name" value="Adapter_Engulfment-Domain"/>
</dbReference>
<dbReference type="Proteomes" id="UP000663870">
    <property type="component" value="Unassembled WGS sequence"/>
</dbReference>
<comment type="caution">
    <text evidence="5">The sequence shown here is derived from an EMBL/GenBank/DDBJ whole genome shotgun (WGS) entry which is preliminary data.</text>
</comment>
<evidence type="ECO:0000259" key="3">
    <source>
        <dbReference type="PROSITE" id="PS01179"/>
    </source>
</evidence>
<dbReference type="Pfam" id="PF00640">
    <property type="entry name" value="PID"/>
    <property type="match status" value="1"/>
</dbReference>
<dbReference type="AlphaFoldDB" id="A0A815HZZ7"/>